<dbReference type="AlphaFoldDB" id="A0A1T2X714"/>
<protein>
    <submittedName>
        <fullName evidence="1">Uncharacterized protein</fullName>
    </submittedName>
</protein>
<keyword evidence="2" id="KW-1185">Reference proteome</keyword>
<dbReference type="EMBL" id="MSZX01000008">
    <property type="protein sequence ID" value="OPA75667.1"/>
    <property type="molecule type" value="Genomic_DNA"/>
</dbReference>
<evidence type="ECO:0000313" key="2">
    <source>
        <dbReference type="Proteomes" id="UP000190188"/>
    </source>
</evidence>
<evidence type="ECO:0000313" key="1">
    <source>
        <dbReference type="EMBL" id="OPA75667.1"/>
    </source>
</evidence>
<comment type="caution">
    <text evidence="1">The sequence shown here is derived from an EMBL/GenBank/DDBJ whole genome shotgun (WGS) entry which is preliminary data.</text>
</comment>
<sequence length="60" mass="6811">MIVLAMLRVVLNLCFEKMDHTFENPLLVVDESVGYTLDKPPFLEPVKHKAWPANAKNSSL</sequence>
<proteinExistence type="predicted"/>
<organism evidence="1 2">
    <name type="scientific">Paenibacillus selenitireducens</name>
    <dbReference type="NCBI Taxonomy" id="1324314"/>
    <lineage>
        <taxon>Bacteria</taxon>
        <taxon>Bacillati</taxon>
        <taxon>Bacillota</taxon>
        <taxon>Bacilli</taxon>
        <taxon>Bacillales</taxon>
        <taxon>Paenibacillaceae</taxon>
        <taxon>Paenibacillus</taxon>
    </lineage>
</organism>
<name>A0A1T2X714_9BACL</name>
<accession>A0A1T2X714</accession>
<gene>
    <name evidence="1" type="ORF">BVG16_20255</name>
</gene>
<dbReference type="Proteomes" id="UP000190188">
    <property type="component" value="Unassembled WGS sequence"/>
</dbReference>
<reference evidence="1 2" key="1">
    <citation type="submission" date="2017-01" db="EMBL/GenBank/DDBJ databases">
        <title>Genome analysis of Paenibacillus selenitrireducens ES3-24.</title>
        <authorList>
            <person name="Xu D."/>
            <person name="Yao R."/>
            <person name="Zheng S."/>
        </authorList>
    </citation>
    <scope>NUCLEOTIDE SEQUENCE [LARGE SCALE GENOMIC DNA]</scope>
    <source>
        <strain evidence="1 2">ES3-24</strain>
    </source>
</reference>